<name>A0A1M7UP61_9BRAD</name>
<evidence type="ECO:0000256" key="1">
    <source>
        <dbReference type="ARBA" id="ARBA00022801"/>
    </source>
</evidence>
<organism evidence="3 4">
    <name type="scientific">Bradyrhizobium erythrophlei</name>
    <dbReference type="NCBI Taxonomy" id="1437360"/>
    <lineage>
        <taxon>Bacteria</taxon>
        <taxon>Pseudomonadati</taxon>
        <taxon>Pseudomonadota</taxon>
        <taxon>Alphaproteobacteria</taxon>
        <taxon>Hyphomicrobiales</taxon>
        <taxon>Nitrobacteraceae</taxon>
        <taxon>Bradyrhizobium</taxon>
    </lineage>
</organism>
<feature type="chain" id="PRO_5012884512" evidence="2">
    <location>
        <begin position="32"/>
        <end position="711"/>
    </location>
</feature>
<dbReference type="InterPro" id="IPR017850">
    <property type="entry name" value="Alkaline_phosphatase_core_sf"/>
</dbReference>
<proteinExistence type="predicted"/>
<dbReference type="Proteomes" id="UP000184096">
    <property type="component" value="Chromosome I"/>
</dbReference>
<keyword evidence="2" id="KW-0732">Signal</keyword>
<dbReference type="InterPro" id="IPR007312">
    <property type="entry name" value="Phosphoesterase"/>
</dbReference>
<sequence length="711" mass="76619">MHQTKYTLRHRKIGLLAGVAALGALTTNAGAADPDKAADHVHTTTPIKHVIVVLAENSSFDHAFGTYRPRNGQHIHNLLSRGIVNADGTPGPNFSQAAQFTVTPQPNYFTSAPDNGKTAYTTLPPPDLNGVPLVASDTNPPPFATVAAAQAAEPSLEAEDAVLLTTGSAKTTGIPAGFVFTPETSLTARNPDTRILNVLNLPNGPFQQTAKDAQGHGLPYDAYTEDTFHRFFQMWQQSDCNVSHATAHNPSGCLADLLPFVMTTFRGPTEAGMGTSMAFFNMNQGDAPTLKRLAQEYSIADNYHQAVMGGTGANHIMIGTGDVYFFNNTFAENGVFNANSFQPEPPPKAPGSLLGLPPQIQISLVANPNPVPGSNNIYQNDPGAALGEYVNCSDATQPGVTEITSYLATLPFKTSTATSCAPNTFYAVNNFFPGYHPNGTPANPLSPKQAADGSDIFFIPPQNLPTIGDALNAKNVPWVYYGGGFNEAVAGLPNAFCPICNPMQYAASIYGNPAQIKAHTADITDFFTAVANDQLPSVAFVKPSGLADGHPQSSKLILFEALLDNIVDQVRAKPELFAETAIIVTWDESGGFYDSGFIQPVDFFGDGPRVPLLVISPYSRGGRVVHTYYDHVSITKFIERNWGLKPLSARSRDNLPNPIMDEDDNRYVPRNMPAIGDLMDMFDFDDRDGLRKDIRNDIDRILDRILDGRNG</sequence>
<dbReference type="AlphaFoldDB" id="A0A1M7UP61"/>
<dbReference type="PANTHER" id="PTHR31956">
    <property type="entry name" value="NON-SPECIFIC PHOSPHOLIPASE C4-RELATED"/>
    <property type="match status" value="1"/>
</dbReference>
<keyword evidence="1" id="KW-0378">Hydrolase</keyword>
<protein>
    <submittedName>
        <fullName evidence="3">Phospholipase C</fullName>
    </submittedName>
</protein>
<dbReference type="GO" id="GO:0042578">
    <property type="term" value="F:phosphoric ester hydrolase activity"/>
    <property type="evidence" value="ECO:0007669"/>
    <property type="project" value="UniProtKB-ARBA"/>
</dbReference>
<dbReference type="OrthoDB" id="9770871at2"/>
<keyword evidence="4" id="KW-1185">Reference proteome</keyword>
<dbReference type="Pfam" id="PF04185">
    <property type="entry name" value="Phosphoesterase"/>
    <property type="match status" value="1"/>
</dbReference>
<evidence type="ECO:0000256" key="2">
    <source>
        <dbReference type="SAM" id="SignalP"/>
    </source>
</evidence>
<dbReference type="PANTHER" id="PTHR31956:SF1">
    <property type="entry name" value="NON-SPECIFIC PHOSPHOLIPASE C1"/>
    <property type="match status" value="1"/>
</dbReference>
<evidence type="ECO:0000313" key="3">
    <source>
        <dbReference type="EMBL" id="SHN84748.1"/>
    </source>
</evidence>
<dbReference type="RefSeq" id="WP_072823509.1">
    <property type="nucleotide sequence ID" value="NZ_LT670849.1"/>
</dbReference>
<evidence type="ECO:0000313" key="4">
    <source>
        <dbReference type="Proteomes" id="UP000184096"/>
    </source>
</evidence>
<feature type="signal peptide" evidence="2">
    <location>
        <begin position="1"/>
        <end position="31"/>
    </location>
</feature>
<dbReference type="Gene3D" id="3.40.720.10">
    <property type="entry name" value="Alkaline Phosphatase, subunit A"/>
    <property type="match status" value="2"/>
</dbReference>
<accession>A0A1M7UP61</accession>
<dbReference type="EMBL" id="LT670849">
    <property type="protein sequence ID" value="SHN84748.1"/>
    <property type="molecule type" value="Genomic_DNA"/>
</dbReference>
<gene>
    <name evidence="3" type="ORF">SAMN05444170_6049</name>
</gene>
<reference evidence="4" key="1">
    <citation type="submission" date="2016-11" db="EMBL/GenBank/DDBJ databases">
        <authorList>
            <person name="Varghese N."/>
            <person name="Submissions S."/>
        </authorList>
    </citation>
    <scope>NUCLEOTIDE SEQUENCE [LARGE SCALE GENOMIC DNA]</scope>
    <source>
        <strain evidence="4">GAS401</strain>
    </source>
</reference>